<evidence type="ECO:0008006" key="3">
    <source>
        <dbReference type="Google" id="ProtNLM"/>
    </source>
</evidence>
<proteinExistence type="predicted"/>
<protein>
    <recommendedName>
        <fullName evidence="3">Thiol-disulfide oxidoreductase DCC</fullName>
    </recommendedName>
</protein>
<evidence type="ECO:0000313" key="1">
    <source>
        <dbReference type="EMBL" id="KKR87505.1"/>
    </source>
</evidence>
<evidence type="ECO:0000313" key="2">
    <source>
        <dbReference type="Proteomes" id="UP000034616"/>
    </source>
</evidence>
<dbReference type="Proteomes" id="UP000034616">
    <property type="component" value="Unassembled WGS sequence"/>
</dbReference>
<name>A0A0G0WSS2_9BACT</name>
<reference evidence="1 2" key="1">
    <citation type="journal article" date="2015" name="Nature">
        <title>rRNA introns, odd ribosomes, and small enigmatic genomes across a large radiation of phyla.</title>
        <authorList>
            <person name="Brown C.T."/>
            <person name="Hug L.A."/>
            <person name="Thomas B.C."/>
            <person name="Sharon I."/>
            <person name="Castelle C.J."/>
            <person name="Singh A."/>
            <person name="Wilkins M.J."/>
            <person name="Williams K.H."/>
            <person name="Banfield J.F."/>
        </authorList>
    </citation>
    <scope>NUCLEOTIDE SEQUENCE [LARGE SCALE GENOMIC DNA]</scope>
</reference>
<accession>A0A0G0WSS2</accession>
<dbReference type="InterPro" id="IPR007263">
    <property type="entry name" value="DCC1-like"/>
</dbReference>
<comment type="caution">
    <text evidence="1">The sequence shown here is derived from an EMBL/GenBank/DDBJ whole genome shotgun (WGS) entry which is preliminary data.</text>
</comment>
<gene>
    <name evidence="1" type="ORF">UU35_C0002G0006</name>
</gene>
<dbReference type="Pfam" id="PF04134">
    <property type="entry name" value="DCC1-like"/>
    <property type="match status" value="1"/>
</dbReference>
<sequence>MPSEEPLNMPIFVYDGSCPFCCFWAERWQRRMRDNVAFFPYQKLPSEFQKIPQETFAQSVIFIFSNKKMVTGAHAVFTLFQEGTGKRRWLFLYHNLPGFTLVSEGLYRLVSSCRVCAFRITKFFFRGS</sequence>
<dbReference type="GO" id="GO:0015035">
    <property type="term" value="F:protein-disulfide reductase activity"/>
    <property type="evidence" value="ECO:0007669"/>
    <property type="project" value="InterPro"/>
</dbReference>
<dbReference type="EMBL" id="LCAH01000002">
    <property type="protein sequence ID" value="KKR87505.1"/>
    <property type="molecule type" value="Genomic_DNA"/>
</dbReference>
<organism evidence="1 2">
    <name type="scientific">Candidatus Uhrbacteria bacterium GW2011_GWC2_41_11</name>
    <dbReference type="NCBI Taxonomy" id="1618985"/>
    <lineage>
        <taxon>Bacteria</taxon>
        <taxon>Candidatus Uhriibacteriota</taxon>
    </lineage>
</organism>
<dbReference type="AlphaFoldDB" id="A0A0G0WSS2"/>